<keyword evidence="3" id="KW-1185">Reference proteome</keyword>
<evidence type="ECO:0008006" key="4">
    <source>
        <dbReference type="Google" id="ProtNLM"/>
    </source>
</evidence>
<sequence length="194" mass="21070">MVNFIFSTLAFLALTPVVTAVSVPDATNTTSVTTQVEQPFSISQWVEEIIANPNGTHLSAEQAWETYKTTVVDNPQPAGTLQKRVRCNIQRESAPAPDAVKCIEYLAGLGTTRCEVTLLVRFAVWGNAEIVGVSNEIRNGKPVTHSSHCNDIARAAGKIMDNCWRADNTVQGDESAWGNGNIRVHIARKGSYKG</sequence>
<evidence type="ECO:0000313" key="2">
    <source>
        <dbReference type="EMBL" id="KAK4226757.1"/>
    </source>
</evidence>
<feature type="chain" id="PRO_5042988273" description="Ecp2 effector protein domain-containing protein" evidence="1">
    <location>
        <begin position="21"/>
        <end position="194"/>
    </location>
</feature>
<keyword evidence="1" id="KW-0732">Signal</keyword>
<dbReference type="AlphaFoldDB" id="A0AAN7GXR7"/>
<reference evidence="2" key="2">
    <citation type="submission" date="2023-05" db="EMBL/GenBank/DDBJ databases">
        <authorList>
            <consortium name="Lawrence Berkeley National Laboratory"/>
            <person name="Steindorff A."/>
            <person name="Hensen N."/>
            <person name="Bonometti L."/>
            <person name="Westerberg I."/>
            <person name="Brannstrom I.O."/>
            <person name="Guillou S."/>
            <person name="Cros-Aarteil S."/>
            <person name="Calhoun S."/>
            <person name="Haridas S."/>
            <person name="Kuo A."/>
            <person name="Mondo S."/>
            <person name="Pangilinan J."/>
            <person name="Riley R."/>
            <person name="Labutti K."/>
            <person name="Andreopoulos B."/>
            <person name="Lipzen A."/>
            <person name="Chen C."/>
            <person name="Yanf M."/>
            <person name="Daum C."/>
            <person name="Ng V."/>
            <person name="Clum A."/>
            <person name="Ohm R."/>
            <person name="Martin F."/>
            <person name="Silar P."/>
            <person name="Natvig D."/>
            <person name="Lalanne C."/>
            <person name="Gautier V."/>
            <person name="Ament-Velasquez S.L."/>
            <person name="Kruys A."/>
            <person name="Hutchinson M.I."/>
            <person name="Powell A.J."/>
            <person name="Barry K."/>
            <person name="Miller A.N."/>
            <person name="Grigoriev I.V."/>
            <person name="Debuchy R."/>
            <person name="Gladieux P."/>
            <person name="Thoren M.H."/>
            <person name="Johannesson H."/>
        </authorList>
    </citation>
    <scope>NUCLEOTIDE SEQUENCE</scope>
    <source>
        <strain evidence="2">CBS 990.96</strain>
    </source>
</reference>
<evidence type="ECO:0000256" key="1">
    <source>
        <dbReference type="SAM" id="SignalP"/>
    </source>
</evidence>
<dbReference type="PANTHER" id="PTHR39603:SF1">
    <property type="entry name" value="CYANOVIRIN-N DOMAIN-CONTAINING PROTEIN"/>
    <property type="match status" value="1"/>
</dbReference>
<organism evidence="2 3">
    <name type="scientific">Podospora fimiseda</name>
    <dbReference type="NCBI Taxonomy" id="252190"/>
    <lineage>
        <taxon>Eukaryota</taxon>
        <taxon>Fungi</taxon>
        <taxon>Dikarya</taxon>
        <taxon>Ascomycota</taxon>
        <taxon>Pezizomycotina</taxon>
        <taxon>Sordariomycetes</taxon>
        <taxon>Sordariomycetidae</taxon>
        <taxon>Sordariales</taxon>
        <taxon>Podosporaceae</taxon>
        <taxon>Podospora</taxon>
    </lineage>
</organism>
<feature type="signal peptide" evidence="1">
    <location>
        <begin position="1"/>
        <end position="20"/>
    </location>
</feature>
<accession>A0AAN7GXR7</accession>
<dbReference type="Proteomes" id="UP001301958">
    <property type="component" value="Unassembled WGS sequence"/>
</dbReference>
<protein>
    <recommendedName>
        <fullName evidence="4">Ecp2 effector protein domain-containing protein</fullName>
    </recommendedName>
</protein>
<gene>
    <name evidence="2" type="ORF">QBC38DRAFT_365764</name>
</gene>
<evidence type="ECO:0000313" key="3">
    <source>
        <dbReference type="Proteomes" id="UP001301958"/>
    </source>
</evidence>
<reference evidence="2" key="1">
    <citation type="journal article" date="2023" name="Mol. Phylogenet. Evol.">
        <title>Genome-scale phylogeny and comparative genomics of the fungal order Sordariales.</title>
        <authorList>
            <person name="Hensen N."/>
            <person name="Bonometti L."/>
            <person name="Westerberg I."/>
            <person name="Brannstrom I.O."/>
            <person name="Guillou S."/>
            <person name="Cros-Aarteil S."/>
            <person name="Calhoun S."/>
            <person name="Haridas S."/>
            <person name="Kuo A."/>
            <person name="Mondo S."/>
            <person name="Pangilinan J."/>
            <person name="Riley R."/>
            <person name="LaButti K."/>
            <person name="Andreopoulos B."/>
            <person name="Lipzen A."/>
            <person name="Chen C."/>
            <person name="Yan M."/>
            <person name="Daum C."/>
            <person name="Ng V."/>
            <person name="Clum A."/>
            <person name="Steindorff A."/>
            <person name="Ohm R.A."/>
            <person name="Martin F."/>
            <person name="Silar P."/>
            <person name="Natvig D.O."/>
            <person name="Lalanne C."/>
            <person name="Gautier V."/>
            <person name="Ament-Velasquez S.L."/>
            <person name="Kruys A."/>
            <person name="Hutchinson M.I."/>
            <person name="Powell A.J."/>
            <person name="Barry K."/>
            <person name="Miller A.N."/>
            <person name="Grigoriev I.V."/>
            <person name="Debuchy R."/>
            <person name="Gladieux P."/>
            <person name="Hiltunen Thoren M."/>
            <person name="Johannesson H."/>
        </authorList>
    </citation>
    <scope>NUCLEOTIDE SEQUENCE</scope>
    <source>
        <strain evidence="2">CBS 990.96</strain>
    </source>
</reference>
<dbReference type="PANTHER" id="PTHR39603">
    <property type="entry name" value="CYANOVIRIN-N DOMAIN-CONTAINING PROTEIN"/>
    <property type="match status" value="1"/>
</dbReference>
<name>A0AAN7GXR7_9PEZI</name>
<dbReference type="EMBL" id="MU865343">
    <property type="protein sequence ID" value="KAK4226757.1"/>
    <property type="molecule type" value="Genomic_DNA"/>
</dbReference>
<proteinExistence type="predicted"/>
<comment type="caution">
    <text evidence="2">The sequence shown here is derived from an EMBL/GenBank/DDBJ whole genome shotgun (WGS) entry which is preliminary data.</text>
</comment>